<dbReference type="STRING" id="258533.BN977_06304"/>
<evidence type="ECO:0000256" key="3">
    <source>
        <dbReference type="ARBA" id="ARBA00023163"/>
    </source>
</evidence>
<gene>
    <name evidence="6" type="ORF">BN977_06304</name>
</gene>
<dbReference type="InterPro" id="IPR009057">
    <property type="entry name" value="Homeodomain-like_sf"/>
</dbReference>
<dbReference type="InterPro" id="IPR050109">
    <property type="entry name" value="HTH-type_TetR-like_transc_reg"/>
</dbReference>
<dbReference type="GO" id="GO:0000976">
    <property type="term" value="F:transcription cis-regulatory region binding"/>
    <property type="evidence" value="ECO:0007669"/>
    <property type="project" value="TreeGrafter"/>
</dbReference>
<dbReference type="PROSITE" id="PS50977">
    <property type="entry name" value="HTH_TETR_2"/>
    <property type="match status" value="1"/>
</dbReference>
<evidence type="ECO:0000313" key="6">
    <source>
        <dbReference type="EMBL" id="CDO11462.1"/>
    </source>
</evidence>
<protein>
    <submittedName>
        <fullName evidence="6">TetR family transcriptional regulator</fullName>
    </submittedName>
</protein>
<dbReference type="PRINTS" id="PR00455">
    <property type="entry name" value="HTHTETR"/>
</dbReference>
<feature type="DNA-binding region" description="H-T-H motif" evidence="4">
    <location>
        <begin position="36"/>
        <end position="55"/>
    </location>
</feature>
<dbReference type="EMBL" id="CCBB010000003">
    <property type="protein sequence ID" value="CDO11462.1"/>
    <property type="molecule type" value="Genomic_DNA"/>
</dbReference>
<dbReference type="AlphaFoldDB" id="W9B953"/>
<comment type="caution">
    <text evidence="6">The sequence shown here is derived from an EMBL/GenBank/DDBJ whole genome shotgun (WGS) entry which is preliminary data.</text>
</comment>
<reference evidence="6" key="1">
    <citation type="submission" date="2014-03" db="EMBL/GenBank/DDBJ databases">
        <title>Draft Genome Sequence of Mycobacterium cosmeticum DSM 44829.</title>
        <authorList>
            <person name="Croce O."/>
            <person name="Robert C."/>
            <person name="Raoult D."/>
            <person name="Drancourt M."/>
        </authorList>
    </citation>
    <scope>NUCLEOTIDE SEQUENCE [LARGE SCALE GENOMIC DNA]</scope>
    <source>
        <strain evidence="6">DSM 44829</strain>
    </source>
</reference>
<dbReference type="PANTHER" id="PTHR30055">
    <property type="entry name" value="HTH-TYPE TRANSCRIPTIONAL REGULATOR RUTR"/>
    <property type="match status" value="1"/>
</dbReference>
<evidence type="ECO:0000256" key="1">
    <source>
        <dbReference type="ARBA" id="ARBA00023015"/>
    </source>
</evidence>
<feature type="domain" description="HTH tetR-type" evidence="5">
    <location>
        <begin position="13"/>
        <end position="73"/>
    </location>
</feature>
<reference evidence="6" key="2">
    <citation type="submission" date="2014-03" db="EMBL/GenBank/DDBJ databases">
        <authorList>
            <person name="Urmite Genomes"/>
        </authorList>
    </citation>
    <scope>NUCLEOTIDE SEQUENCE</scope>
    <source>
        <strain evidence="6">DSM 44829</strain>
    </source>
</reference>
<keyword evidence="1" id="KW-0805">Transcription regulation</keyword>
<evidence type="ECO:0000259" key="5">
    <source>
        <dbReference type="PROSITE" id="PS50977"/>
    </source>
</evidence>
<dbReference type="Pfam" id="PF00440">
    <property type="entry name" value="TetR_N"/>
    <property type="match status" value="1"/>
</dbReference>
<keyword evidence="7" id="KW-1185">Reference proteome</keyword>
<dbReference type="PANTHER" id="PTHR30055:SF234">
    <property type="entry name" value="HTH-TYPE TRANSCRIPTIONAL REGULATOR BETI"/>
    <property type="match status" value="1"/>
</dbReference>
<dbReference type="Gene3D" id="1.10.357.10">
    <property type="entry name" value="Tetracycline Repressor, domain 2"/>
    <property type="match status" value="1"/>
</dbReference>
<proteinExistence type="predicted"/>
<dbReference type="GO" id="GO:0003700">
    <property type="term" value="F:DNA-binding transcription factor activity"/>
    <property type="evidence" value="ECO:0007669"/>
    <property type="project" value="TreeGrafter"/>
</dbReference>
<dbReference type="InterPro" id="IPR001647">
    <property type="entry name" value="HTH_TetR"/>
</dbReference>
<name>W9B953_MYCCO</name>
<keyword evidence="2 4" id="KW-0238">DNA-binding</keyword>
<sequence>MDGSAPRPPVVPATKPEQIRDAAMKCFADGGFAGTSLQTIADAADVSIGLIQHYFVTKRQLIESIDRHVLSVFGDALGVSPGATDVAVGASEAGSRFAELMHHNPEIMDYVGRALVEGGEVGKVIFDGLHAISEQQGVTFAAQGLTPDDLDSVWAAMLPLILRAGTIMLRPHIERHLQGSLYDWDATSRWDAAVTRLIQKGQFKPQ</sequence>
<evidence type="ECO:0000256" key="4">
    <source>
        <dbReference type="PROSITE-ProRule" id="PRU00335"/>
    </source>
</evidence>
<dbReference type="OrthoDB" id="3403733at2"/>
<dbReference type="Proteomes" id="UP000028870">
    <property type="component" value="Unassembled WGS sequence"/>
</dbReference>
<dbReference type="eggNOG" id="COG1309">
    <property type="taxonomic scope" value="Bacteria"/>
</dbReference>
<keyword evidence="3" id="KW-0804">Transcription</keyword>
<evidence type="ECO:0000256" key="2">
    <source>
        <dbReference type="ARBA" id="ARBA00023125"/>
    </source>
</evidence>
<dbReference type="SUPFAM" id="SSF46689">
    <property type="entry name" value="Homeodomain-like"/>
    <property type="match status" value="1"/>
</dbReference>
<organism evidence="6 7">
    <name type="scientific">Mycolicibacterium cosmeticum</name>
    <dbReference type="NCBI Taxonomy" id="258533"/>
    <lineage>
        <taxon>Bacteria</taxon>
        <taxon>Bacillati</taxon>
        <taxon>Actinomycetota</taxon>
        <taxon>Actinomycetes</taxon>
        <taxon>Mycobacteriales</taxon>
        <taxon>Mycobacteriaceae</taxon>
        <taxon>Mycolicibacterium</taxon>
    </lineage>
</organism>
<evidence type="ECO:0000313" key="7">
    <source>
        <dbReference type="Proteomes" id="UP000028870"/>
    </source>
</evidence>
<accession>W9B953</accession>